<feature type="compositionally biased region" description="Acidic residues" evidence="2">
    <location>
        <begin position="333"/>
        <end position="349"/>
    </location>
</feature>
<accession>A0A0L9UKE1</accession>
<dbReference type="EMBL" id="CM003375">
    <property type="protein sequence ID" value="KOM43156.1"/>
    <property type="molecule type" value="Genomic_DNA"/>
</dbReference>
<dbReference type="Proteomes" id="UP000053144">
    <property type="component" value="Chromosome 5"/>
</dbReference>
<reference evidence="4" key="1">
    <citation type="journal article" date="2015" name="Proc. Natl. Acad. Sci. U.S.A.">
        <title>Genome sequencing of adzuki bean (Vigna angularis) provides insight into high starch and low fat accumulation and domestication.</title>
        <authorList>
            <person name="Yang K."/>
            <person name="Tian Z."/>
            <person name="Chen C."/>
            <person name="Luo L."/>
            <person name="Zhao B."/>
            <person name="Wang Z."/>
            <person name="Yu L."/>
            <person name="Li Y."/>
            <person name="Sun Y."/>
            <person name="Li W."/>
            <person name="Chen Y."/>
            <person name="Li Y."/>
            <person name="Zhang Y."/>
            <person name="Ai D."/>
            <person name="Zhao J."/>
            <person name="Shang C."/>
            <person name="Ma Y."/>
            <person name="Wu B."/>
            <person name="Wang M."/>
            <person name="Gao L."/>
            <person name="Sun D."/>
            <person name="Zhang P."/>
            <person name="Guo F."/>
            <person name="Wang W."/>
            <person name="Li Y."/>
            <person name="Wang J."/>
            <person name="Varshney R.K."/>
            <person name="Wang J."/>
            <person name="Ling H.Q."/>
            <person name="Wan P."/>
        </authorList>
    </citation>
    <scope>NUCLEOTIDE SEQUENCE</scope>
    <source>
        <strain evidence="4">cv. Jingnong 6</strain>
    </source>
</reference>
<protein>
    <submittedName>
        <fullName evidence="3">Uncharacterized protein</fullName>
    </submittedName>
</protein>
<evidence type="ECO:0000256" key="1">
    <source>
        <dbReference type="SAM" id="Coils"/>
    </source>
</evidence>
<evidence type="ECO:0000313" key="3">
    <source>
        <dbReference type="EMBL" id="KOM43156.1"/>
    </source>
</evidence>
<feature type="region of interest" description="Disordered" evidence="2">
    <location>
        <begin position="322"/>
        <end position="349"/>
    </location>
</feature>
<proteinExistence type="predicted"/>
<gene>
    <name evidence="3" type="ORF">LR48_Vigan05g076000</name>
</gene>
<dbReference type="Gramene" id="KOM43156">
    <property type="protein sequence ID" value="KOM43156"/>
    <property type="gene ID" value="LR48_Vigan05g076000"/>
</dbReference>
<sequence>MVVVHIDSSFELSGGIGGSSAGGDGERGASSSSVSSSFLEEVVRSSGWEPGCPDAVCSRIINEIPIFLLEGGIRIDDSPFEPDSDDTVVTEYDWAPYGATCLPRLIRAGVSLRNERVYYGKRSSPDDFFYDTLPSVKIIIDVVGRHEFHDAAGNPLFPFYWTRNPQKIKAFPVGVLNSADLEAVRTINALPRRISARHLVECLRHEDCERKAFVMLEADLEKAKKESADATDRLTLARNDYDRLMEECGQLKVTVSRQKNSENGLLRSNRVLTDDLAKAKEKISELEAGIEPFALGFDIEKDVFDGILVDLNTLVDDEAREIEGSPDAVTADEAVEVEDVDDEAEDVDS</sequence>
<organism evidence="3 4">
    <name type="scientific">Phaseolus angularis</name>
    <name type="common">Azuki bean</name>
    <name type="synonym">Vigna angularis</name>
    <dbReference type="NCBI Taxonomy" id="3914"/>
    <lineage>
        <taxon>Eukaryota</taxon>
        <taxon>Viridiplantae</taxon>
        <taxon>Streptophyta</taxon>
        <taxon>Embryophyta</taxon>
        <taxon>Tracheophyta</taxon>
        <taxon>Spermatophyta</taxon>
        <taxon>Magnoliopsida</taxon>
        <taxon>eudicotyledons</taxon>
        <taxon>Gunneridae</taxon>
        <taxon>Pentapetalae</taxon>
        <taxon>rosids</taxon>
        <taxon>fabids</taxon>
        <taxon>Fabales</taxon>
        <taxon>Fabaceae</taxon>
        <taxon>Papilionoideae</taxon>
        <taxon>50 kb inversion clade</taxon>
        <taxon>NPAAA clade</taxon>
        <taxon>indigoferoid/millettioid clade</taxon>
        <taxon>Phaseoleae</taxon>
        <taxon>Vigna</taxon>
    </lineage>
</organism>
<feature type="coiled-coil region" evidence="1">
    <location>
        <begin position="213"/>
        <end position="289"/>
    </location>
</feature>
<dbReference type="AlphaFoldDB" id="A0A0L9UKE1"/>
<evidence type="ECO:0000256" key="2">
    <source>
        <dbReference type="SAM" id="MobiDB-lite"/>
    </source>
</evidence>
<evidence type="ECO:0000313" key="4">
    <source>
        <dbReference type="Proteomes" id="UP000053144"/>
    </source>
</evidence>
<name>A0A0L9UKE1_PHAAN</name>
<keyword evidence="1" id="KW-0175">Coiled coil</keyword>